<dbReference type="EMBL" id="LR798360">
    <property type="protein sequence ID" value="CAB5226507.1"/>
    <property type="molecule type" value="Genomic_DNA"/>
</dbReference>
<evidence type="ECO:0000313" key="1">
    <source>
        <dbReference type="EMBL" id="CAB5226507.1"/>
    </source>
</evidence>
<gene>
    <name evidence="1" type="ORF">UFOVP760_281</name>
</gene>
<name>A0A6J7XF91_9CAUD</name>
<proteinExistence type="predicted"/>
<organism evidence="1">
    <name type="scientific">uncultured Caudovirales phage</name>
    <dbReference type="NCBI Taxonomy" id="2100421"/>
    <lineage>
        <taxon>Viruses</taxon>
        <taxon>Duplodnaviria</taxon>
        <taxon>Heunggongvirae</taxon>
        <taxon>Uroviricota</taxon>
        <taxon>Caudoviricetes</taxon>
        <taxon>Peduoviridae</taxon>
        <taxon>Maltschvirus</taxon>
        <taxon>Maltschvirus maltsch</taxon>
    </lineage>
</organism>
<sequence length="139" mass="16623">MLLSPLESRVFYCCSEYLSYNGDVTKELFEEIILKLQLMHEKGYKLYDLGIDLMEYTEPFERIIDVLLKSHFNDDQIGWIDWYLYERPSLTGKGKPNKAYKTVGKKKVEICHTIDSLWETIQEYTPQAEWDKRWPGREK</sequence>
<reference evidence="1" key="1">
    <citation type="submission" date="2020-05" db="EMBL/GenBank/DDBJ databases">
        <authorList>
            <person name="Chiriac C."/>
            <person name="Salcher M."/>
            <person name="Ghai R."/>
            <person name="Kavagutti S V."/>
        </authorList>
    </citation>
    <scope>NUCLEOTIDE SEQUENCE</scope>
</reference>
<accession>A0A6J7XF91</accession>
<protein>
    <submittedName>
        <fullName evidence="1">Uncharacterized protein</fullName>
    </submittedName>
</protein>